<protein>
    <submittedName>
        <fullName evidence="2">Uncharacterized protein</fullName>
    </submittedName>
</protein>
<evidence type="ECO:0000313" key="1">
    <source>
        <dbReference type="Proteomes" id="UP000887580"/>
    </source>
</evidence>
<proteinExistence type="predicted"/>
<evidence type="ECO:0000313" key="2">
    <source>
        <dbReference type="WBParaSite" id="PS1159_v2.g4105.t1"/>
    </source>
</evidence>
<name>A0AC35GDW2_9BILA</name>
<sequence length="332" mass="37745">MEKDKDEASKGKKGRVKPTDPRFASERYALMNETVRKVMEAQKIVENAVEASQVNDPNLMNISDDEESNNGNDIHQQIPQRRSLSTILACGETVVDTNELRKMHNESRRSNYPLLDTNASLYEIYLQPLQFSTPLMLVSNQSNFQNQPLSFQSSSDIPPPPSPLLPAQQCSPPAAINQHFNSQHSTDLHSPSKMASAKNLAELQQKNLNITKERNERLLAELKKSHEEEIQKLKDQLKAEQDFNADLKKQKEEVEKDAKRSSDEAIKKGAEIAEAKKEIKELKDKLKDSEKETAAKEGKSEAEAEIIEKYNRQQTALKFLFREYCTDSFKEA</sequence>
<dbReference type="Proteomes" id="UP000887580">
    <property type="component" value="Unplaced"/>
</dbReference>
<accession>A0AC35GDW2</accession>
<organism evidence="1 2">
    <name type="scientific">Panagrolaimus sp. PS1159</name>
    <dbReference type="NCBI Taxonomy" id="55785"/>
    <lineage>
        <taxon>Eukaryota</taxon>
        <taxon>Metazoa</taxon>
        <taxon>Ecdysozoa</taxon>
        <taxon>Nematoda</taxon>
        <taxon>Chromadorea</taxon>
        <taxon>Rhabditida</taxon>
        <taxon>Tylenchina</taxon>
        <taxon>Panagrolaimomorpha</taxon>
        <taxon>Panagrolaimoidea</taxon>
        <taxon>Panagrolaimidae</taxon>
        <taxon>Panagrolaimus</taxon>
    </lineage>
</organism>
<reference evidence="2" key="1">
    <citation type="submission" date="2022-11" db="UniProtKB">
        <authorList>
            <consortium name="WormBaseParasite"/>
        </authorList>
    </citation>
    <scope>IDENTIFICATION</scope>
</reference>
<dbReference type="WBParaSite" id="PS1159_v2.g4105.t1">
    <property type="protein sequence ID" value="PS1159_v2.g4105.t1"/>
    <property type="gene ID" value="PS1159_v2.g4105"/>
</dbReference>